<dbReference type="PANTHER" id="PTHR42695:SF5">
    <property type="entry name" value="GLUTAMINE AMIDOTRANSFERASE YLR126C-RELATED"/>
    <property type="match status" value="1"/>
</dbReference>
<dbReference type="PANTHER" id="PTHR42695">
    <property type="entry name" value="GLUTAMINE AMIDOTRANSFERASE YLR126C-RELATED"/>
    <property type="match status" value="1"/>
</dbReference>
<keyword evidence="3" id="KW-1185">Reference proteome</keyword>
<dbReference type="RefSeq" id="WP_086470428.1">
    <property type="nucleotide sequence ID" value="NZ_FXWK01000001.1"/>
</dbReference>
<accession>A0A1Y6FHA4</accession>
<sequence>MKITLIEVGRVPDALQDRFSPYRDMFGRMFASSGRDFELDVIDVLGGQALPDPAGLEAIAITGSSAGVYEDHAWLPPLRSFIRDAYAAATPMVGICFGHQVMADALGGDVRKSEKGWGLGRHTYDVVSRPAFLADIPASVNVVCSHQDQVITPPAEADVILASEFTPNAGLYYRNGAALSFQPHPEFLDDYGSALIELRKGRAGDDVLETARQTMSKPSDSDLLVKSIAAFFLDGDRGPGSGR</sequence>
<dbReference type="SUPFAM" id="SSF52317">
    <property type="entry name" value="Class I glutamine amidotransferase-like"/>
    <property type="match status" value="1"/>
</dbReference>
<dbReference type="PROSITE" id="PS51273">
    <property type="entry name" value="GATASE_TYPE_1"/>
    <property type="match status" value="1"/>
</dbReference>
<dbReference type="Pfam" id="PF00117">
    <property type="entry name" value="GATase"/>
    <property type="match status" value="1"/>
</dbReference>
<organism evidence="2 3">
    <name type="scientific">Devosia lucknowensis</name>
    <dbReference type="NCBI Taxonomy" id="1096929"/>
    <lineage>
        <taxon>Bacteria</taxon>
        <taxon>Pseudomonadati</taxon>
        <taxon>Pseudomonadota</taxon>
        <taxon>Alphaproteobacteria</taxon>
        <taxon>Hyphomicrobiales</taxon>
        <taxon>Devosiaceae</taxon>
        <taxon>Devosia</taxon>
    </lineage>
</organism>
<dbReference type="Gene3D" id="3.40.50.880">
    <property type="match status" value="1"/>
</dbReference>
<gene>
    <name evidence="2" type="ORF">SAMN06295905_2186</name>
</gene>
<reference evidence="3" key="1">
    <citation type="submission" date="2017-04" db="EMBL/GenBank/DDBJ databases">
        <authorList>
            <person name="Varghese N."/>
            <person name="Submissions S."/>
        </authorList>
    </citation>
    <scope>NUCLEOTIDE SEQUENCE [LARGE SCALE GENOMIC DNA]</scope>
</reference>
<dbReference type="OrthoDB" id="9794816at2"/>
<evidence type="ECO:0000313" key="3">
    <source>
        <dbReference type="Proteomes" id="UP000194474"/>
    </source>
</evidence>
<dbReference type="AlphaFoldDB" id="A0A1Y6FHA4"/>
<dbReference type="CDD" id="cd01741">
    <property type="entry name" value="GATase1_1"/>
    <property type="match status" value="1"/>
</dbReference>
<keyword evidence="2" id="KW-0808">Transferase</keyword>
<keyword evidence="2" id="KW-0315">Glutamine amidotransferase</keyword>
<feature type="domain" description="Glutamine amidotransferase" evidence="1">
    <location>
        <begin position="79"/>
        <end position="187"/>
    </location>
</feature>
<dbReference type="GO" id="GO:0016740">
    <property type="term" value="F:transferase activity"/>
    <property type="evidence" value="ECO:0007669"/>
    <property type="project" value="UniProtKB-KW"/>
</dbReference>
<evidence type="ECO:0000313" key="2">
    <source>
        <dbReference type="EMBL" id="SMQ72941.1"/>
    </source>
</evidence>
<dbReference type="GO" id="GO:0005829">
    <property type="term" value="C:cytosol"/>
    <property type="evidence" value="ECO:0007669"/>
    <property type="project" value="TreeGrafter"/>
</dbReference>
<dbReference type="InterPro" id="IPR029062">
    <property type="entry name" value="Class_I_gatase-like"/>
</dbReference>
<dbReference type="Proteomes" id="UP000194474">
    <property type="component" value="Unassembled WGS sequence"/>
</dbReference>
<proteinExistence type="predicted"/>
<dbReference type="InterPro" id="IPR044992">
    <property type="entry name" value="ChyE-like"/>
</dbReference>
<dbReference type="InterPro" id="IPR017926">
    <property type="entry name" value="GATASE"/>
</dbReference>
<name>A0A1Y6FHA4_9HYPH</name>
<evidence type="ECO:0000259" key="1">
    <source>
        <dbReference type="Pfam" id="PF00117"/>
    </source>
</evidence>
<protein>
    <submittedName>
        <fullName evidence="2">GMP synthase - Glutamine amidotransferase</fullName>
    </submittedName>
</protein>
<dbReference type="EMBL" id="FXWK01000001">
    <property type="protein sequence ID" value="SMQ72941.1"/>
    <property type="molecule type" value="Genomic_DNA"/>
</dbReference>